<evidence type="ECO:0000313" key="3">
    <source>
        <dbReference type="Proteomes" id="UP000460549"/>
    </source>
</evidence>
<dbReference type="Proteomes" id="UP000460549">
    <property type="component" value="Unassembled WGS sequence"/>
</dbReference>
<evidence type="ECO:0000259" key="1">
    <source>
        <dbReference type="Pfam" id="PF01610"/>
    </source>
</evidence>
<reference evidence="2 3" key="1">
    <citation type="submission" date="2019-08" db="EMBL/GenBank/DDBJ databases">
        <title>In-depth cultivation of the pig gut microbiome towards novel bacterial diversity and tailored functional studies.</title>
        <authorList>
            <person name="Wylensek D."/>
            <person name="Hitch T.C.A."/>
            <person name="Clavel T."/>
        </authorList>
    </citation>
    <scope>NUCLEOTIDE SEQUENCE [LARGE SCALE GENOMIC DNA]</scope>
    <source>
        <strain evidence="2 3">NM-380-WT-3C1</strain>
    </source>
</reference>
<dbReference type="InterPro" id="IPR002560">
    <property type="entry name" value="Transposase_DDE"/>
</dbReference>
<evidence type="ECO:0000313" key="2">
    <source>
        <dbReference type="EMBL" id="MSU06621.1"/>
    </source>
</evidence>
<dbReference type="EMBL" id="VUNN01000014">
    <property type="protein sequence ID" value="MSU06621.1"/>
    <property type="molecule type" value="Genomic_DNA"/>
</dbReference>
<accession>A0A7X2TQL8</accession>
<organism evidence="2 3">
    <name type="scientific">Bullifex porci</name>
    <dbReference type="NCBI Taxonomy" id="2606638"/>
    <lineage>
        <taxon>Bacteria</taxon>
        <taxon>Pseudomonadati</taxon>
        <taxon>Spirochaetota</taxon>
        <taxon>Spirochaetia</taxon>
        <taxon>Spirochaetales</taxon>
        <taxon>Spirochaetaceae</taxon>
        <taxon>Bullifex</taxon>
    </lineage>
</organism>
<dbReference type="Pfam" id="PF01610">
    <property type="entry name" value="DDE_Tnp_ISL3"/>
    <property type="match status" value="1"/>
</dbReference>
<feature type="domain" description="Transposase IS204/IS1001/IS1096/IS1165 DDE" evidence="1">
    <location>
        <begin position="22"/>
        <end position="56"/>
    </location>
</feature>
<comment type="caution">
    <text evidence="2">The sequence shown here is derived from an EMBL/GenBank/DDBJ whole genome shotgun (WGS) entry which is preliminary data.</text>
</comment>
<keyword evidence="3" id="KW-1185">Reference proteome</keyword>
<proteinExistence type="predicted"/>
<gene>
    <name evidence="2" type="ORF">FYJ80_07510</name>
</gene>
<sequence length="75" mass="8856">MQVISTSYGFQIFLIKIAHGTYKISSGKVEGTNNLIKTVRRKAYGYRDNDYFFLKIMDESRREYVRNPKSHKKCD</sequence>
<name>A0A7X2TQL8_9SPIO</name>
<protein>
    <submittedName>
        <fullName evidence="2">Transposase</fullName>
    </submittedName>
</protein>
<dbReference type="AlphaFoldDB" id="A0A7X2TQL8"/>